<dbReference type="EMBL" id="CAJNOK010078703">
    <property type="protein sequence ID" value="CAF1679274.1"/>
    <property type="molecule type" value="Genomic_DNA"/>
</dbReference>
<protein>
    <submittedName>
        <fullName evidence="2">Uncharacterized protein</fullName>
    </submittedName>
</protein>
<feature type="region of interest" description="Disordered" evidence="1">
    <location>
        <begin position="1"/>
        <end position="78"/>
    </location>
</feature>
<evidence type="ECO:0000313" key="4">
    <source>
        <dbReference type="EMBL" id="CAF4568349.1"/>
    </source>
</evidence>
<comment type="caution">
    <text evidence="2">The sequence shown here is derived from an EMBL/GenBank/DDBJ whole genome shotgun (WGS) entry which is preliminary data.</text>
</comment>
<dbReference type="AlphaFoldDB" id="A0A816EC70"/>
<dbReference type="Proteomes" id="UP000681722">
    <property type="component" value="Unassembled WGS sequence"/>
</dbReference>
<dbReference type="EMBL" id="CAJOBC010120196">
    <property type="protein sequence ID" value="CAF4570668.1"/>
    <property type="molecule type" value="Genomic_DNA"/>
</dbReference>
<dbReference type="Proteomes" id="UP000677228">
    <property type="component" value="Unassembled WGS sequence"/>
</dbReference>
<dbReference type="EMBL" id="CAJOBA010116296">
    <property type="protein sequence ID" value="CAF4568349.1"/>
    <property type="molecule type" value="Genomic_DNA"/>
</dbReference>
<sequence length="78" mass="7742">MSSNSSSSSDFTPVGFNGGSVMANAGGPTSQSSWSPSVNLDWGHSGSSSSSSTGYPTPESMSSNSSYSGSSSTDSGYH</sequence>
<evidence type="ECO:0000313" key="2">
    <source>
        <dbReference type="EMBL" id="CAF1647910.1"/>
    </source>
</evidence>
<evidence type="ECO:0000256" key="1">
    <source>
        <dbReference type="SAM" id="MobiDB-lite"/>
    </source>
</evidence>
<feature type="compositionally biased region" description="Polar residues" evidence="1">
    <location>
        <begin position="27"/>
        <end position="38"/>
    </location>
</feature>
<gene>
    <name evidence="2" type="ORF">GPM918_LOCUS45342</name>
    <name evidence="3" type="ORF">OVA965_LOCUS46014</name>
    <name evidence="5" type="ORF">SRO942_LOCUS47755</name>
    <name evidence="4" type="ORF">TMI583_LOCUS50103</name>
</gene>
<feature type="compositionally biased region" description="Low complexity" evidence="1">
    <location>
        <begin position="60"/>
        <end position="78"/>
    </location>
</feature>
<dbReference type="EMBL" id="CAJNOQ010050128">
    <property type="protein sequence ID" value="CAF1647910.1"/>
    <property type="molecule type" value="Genomic_DNA"/>
</dbReference>
<dbReference type="Proteomes" id="UP000682733">
    <property type="component" value="Unassembled WGS sequence"/>
</dbReference>
<reference evidence="2" key="1">
    <citation type="submission" date="2021-02" db="EMBL/GenBank/DDBJ databases">
        <authorList>
            <person name="Nowell W R."/>
        </authorList>
    </citation>
    <scope>NUCLEOTIDE SEQUENCE</scope>
</reference>
<dbReference type="Proteomes" id="UP000663829">
    <property type="component" value="Unassembled WGS sequence"/>
</dbReference>
<proteinExistence type="predicted"/>
<organism evidence="2 6">
    <name type="scientific">Didymodactylos carnosus</name>
    <dbReference type="NCBI Taxonomy" id="1234261"/>
    <lineage>
        <taxon>Eukaryota</taxon>
        <taxon>Metazoa</taxon>
        <taxon>Spiralia</taxon>
        <taxon>Gnathifera</taxon>
        <taxon>Rotifera</taxon>
        <taxon>Eurotatoria</taxon>
        <taxon>Bdelloidea</taxon>
        <taxon>Philodinida</taxon>
        <taxon>Philodinidae</taxon>
        <taxon>Didymodactylos</taxon>
    </lineage>
</organism>
<name>A0A816EC70_9BILA</name>
<evidence type="ECO:0000313" key="5">
    <source>
        <dbReference type="EMBL" id="CAF4570668.1"/>
    </source>
</evidence>
<evidence type="ECO:0000313" key="3">
    <source>
        <dbReference type="EMBL" id="CAF1679274.1"/>
    </source>
</evidence>
<evidence type="ECO:0000313" key="6">
    <source>
        <dbReference type="Proteomes" id="UP000663829"/>
    </source>
</evidence>
<accession>A0A816EC70</accession>
<keyword evidence="6" id="KW-1185">Reference proteome</keyword>